<organism evidence="5 6">
    <name type="scientific">Kaistia dalseonensis</name>
    <dbReference type="NCBI Taxonomy" id="410840"/>
    <lineage>
        <taxon>Bacteria</taxon>
        <taxon>Pseudomonadati</taxon>
        <taxon>Pseudomonadota</taxon>
        <taxon>Alphaproteobacteria</taxon>
        <taxon>Hyphomicrobiales</taxon>
        <taxon>Kaistiaceae</taxon>
        <taxon>Kaistia</taxon>
    </lineage>
</organism>
<dbReference type="InterPro" id="IPR000524">
    <property type="entry name" value="Tscrpt_reg_HTH_GntR"/>
</dbReference>
<dbReference type="Proteomes" id="UP001241603">
    <property type="component" value="Unassembled WGS sequence"/>
</dbReference>
<dbReference type="Gene3D" id="1.20.120.530">
    <property type="entry name" value="GntR ligand-binding domain-like"/>
    <property type="match status" value="1"/>
</dbReference>
<feature type="domain" description="HTH gntR-type" evidence="4">
    <location>
        <begin position="2"/>
        <end position="71"/>
    </location>
</feature>
<dbReference type="Pfam" id="PF00392">
    <property type="entry name" value="GntR"/>
    <property type="match status" value="1"/>
</dbReference>
<dbReference type="SMART" id="SM00345">
    <property type="entry name" value="HTH_GNTR"/>
    <property type="match status" value="2"/>
</dbReference>
<evidence type="ECO:0000256" key="3">
    <source>
        <dbReference type="ARBA" id="ARBA00023163"/>
    </source>
</evidence>
<dbReference type="RefSeq" id="WP_266348266.1">
    <property type="nucleotide sequence ID" value="NZ_JAPKNG010000002.1"/>
</dbReference>
<name>A0ABU0H637_9HYPH</name>
<dbReference type="Pfam" id="PF07729">
    <property type="entry name" value="FCD"/>
    <property type="match status" value="1"/>
</dbReference>
<evidence type="ECO:0000256" key="2">
    <source>
        <dbReference type="ARBA" id="ARBA00023125"/>
    </source>
</evidence>
<dbReference type="SUPFAM" id="SSF46785">
    <property type="entry name" value="Winged helix' DNA-binding domain"/>
    <property type="match status" value="2"/>
</dbReference>
<dbReference type="PRINTS" id="PR00035">
    <property type="entry name" value="HTHGNTR"/>
</dbReference>
<keyword evidence="3" id="KW-0804">Transcription</keyword>
<sequence length="300" mass="33877">MARSDKRFRETYNALIDLCSTSAPGSALPSENALAERTGVSRTVIRSVLQRLEDVGIVTWEGRQKTVLRSATPEDRLSIKDESLKPADLEGAFLEWVLRFDVPAGTPLNIAQLAREFAVTPHILQEFLASLSRFGLVERGAKGGWLLLGFTADFAVELSEFRSVLELNAIQHVLGSHVDHEIWTELEALRRAHLELEANIDTNYHDFSRLDEQFHAAINSVVKNRFASEFQKVISLIFHYHYMWDKRDEKARNAAAIREHLAIIAALQSRDEDAALAAARRHLKTSMTTLLSSLRDHRLV</sequence>
<dbReference type="SUPFAM" id="SSF48008">
    <property type="entry name" value="GntR ligand-binding domain-like"/>
    <property type="match status" value="1"/>
</dbReference>
<protein>
    <submittedName>
        <fullName evidence="5">DNA-binding GntR family transcriptional regulator</fullName>
    </submittedName>
</protein>
<dbReference type="InterPro" id="IPR011711">
    <property type="entry name" value="GntR_C"/>
</dbReference>
<dbReference type="InterPro" id="IPR036388">
    <property type="entry name" value="WH-like_DNA-bd_sf"/>
</dbReference>
<reference evidence="5 6" key="1">
    <citation type="submission" date="2023-07" db="EMBL/GenBank/DDBJ databases">
        <title>Genomic Encyclopedia of Type Strains, Phase IV (KMG-IV): sequencing the most valuable type-strain genomes for metagenomic binning, comparative biology and taxonomic classification.</title>
        <authorList>
            <person name="Goeker M."/>
        </authorList>
    </citation>
    <scope>NUCLEOTIDE SEQUENCE [LARGE SCALE GENOMIC DNA]</scope>
    <source>
        <strain evidence="5 6">B6-8</strain>
    </source>
</reference>
<dbReference type="PANTHER" id="PTHR43537">
    <property type="entry name" value="TRANSCRIPTIONAL REGULATOR, GNTR FAMILY"/>
    <property type="match status" value="1"/>
</dbReference>
<evidence type="ECO:0000313" key="5">
    <source>
        <dbReference type="EMBL" id="MDQ0437338.1"/>
    </source>
</evidence>
<accession>A0ABU0H637</accession>
<dbReference type="SMART" id="SM00895">
    <property type="entry name" value="FCD"/>
    <property type="match status" value="1"/>
</dbReference>
<dbReference type="InterPro" id="IPR008920">
    <property type="entry name" value="TF_FadR/GntR_C"/>
</dbReference>
<evidence type="ECO:0000256" key="1">
    <source>
        <dbReference type="ARBA" id="ARBA00023015"/>
    </source>
</evidence>
<keyword evidence="1" id="KW-0805">Transcription regulation</keyword>
<keyword evidence="2 5" id="KW-0238">DNA-binding</keyword>
<dbReference type="Gene3D" id="1.10.10.10">
    <property type="entry name" value="Winged helix-like DNA-binding domain superfamily/Winged helix DNA-binding domain"/>
    <property type="match status" value="1"/>
</dbReference>
<evidence type="ECO:0000313" key="6">
    <source>
        <dbReference type="Proteomes" id="UP001241603"/>
    </source>
</evidence>
<dbReference type="PANTHER" id="PTHR43537:SF51">
    <property type="entry name" value="HTH-TYPE TRANSCRIPTIONAL REGULATOR LGOR-RELATED"/>
    <property type="match status" value="1"/>
</dbReference>
<comment type="caution">
    <text evidence="5">The sequence shown here is derived from an EMBL/GenBank/DDBJ whole genome shotgun (WGS) entry which is preliminary data.</text>
</comment>
<keyword evidence="6" id="KW-1185">Reference proteome</keyword>
<dbReference type="GO" id="GO:0003677">
    <property type="term" value="F:DNA binding"/>
    <property type="evidence" value="ECO:0007669"/>
    <property type="project" value="UniProtKB-KW"/>
</dbReference>
<proteinExistence type="predicted"/>
<dbReference type="PROSITE" id="PS50949">
    <property type="entry name" value="HTH_GNTR"/>
    <property type="match status" value="1"/>
</dbReference>
<gene>
    <name evidence="5" type="ORF">QO014_001723</name>
</gene>
<dbReference type="EMBL" id="JAUSVO010000002">
    <property type="protein sequence ID" value="MDQ0437338.1"/>
    <property type="molecule type" value="Genomic_DNA"/>
</dbReference>
<dbReference type="InterPro" id="IPR036390">
    <property type="entry name" value="WH_DNA-bd_sf"/>
</dbReference>
<evidence type="ECO:0000259" key="4">
    <source>
        <dbReference type="PROSITE" id="PS50949"/>
    </source>
</evidence>